<evidence type="ECO:0000313" key="3">
    <source>
        <dbReference type="Proteomes" id="UP000554520"/>
    </source>
</evidence>
<proteinExistence type="predicted"/>
<comment type="caution">
    <text evidence="2">The sequence shown here is derived from an EMBL/GenBank/DDBJ whole genome shotgun (WGS) entry which is preliminary data.</text>
</comment>
<dbReference type="AlphaFoldDB" id="A0A839UDG3"/>
<sequence length="658" mass="71478">MTSLTSLMLEILESGKTPAASDFGGLQAIVDNVDEIVQSGLQDEFLKAALSEFETDPPLLEDFSAEIAIRTSDDIVMREVIDSIAPFFPFNPQPARRLFYHWLSIATRKDLSASIRSAALRGAFFAASGDDRKLLRLEAEIADTDTRDDADYIAHAARIGGLLHARSGRSEVVAFLEEARASEDAQDQVLFEIGMIRFSQAVDASEISAVSSLLDAAKDCFEGSWRARETRFDARVFSMAIGLLLKFYSGADARQMTDDVAELNNAVHGFSTYQYRSGYSSLDGARAMQTAVFASMGRRLAALATSLNKPVWLDGARIVEEELLGVYSANRTVISGKPGTGIPVIISPRVEASFFRSNHQLEIVKTWLDQFGPSSTEDLSDIRHLVDGLTHSPPANPIDAALGSPTIAAAIHRVRSSGLPGIASLETALSASYLMEAAKLSPVIAATLERIDETFESVPDYHLPEAKGFFLALALRMLLFLEYRLNTTPSQDPSGAYLFHKHATKAPLEATLQQDLLRTLKQAAFGTSDEVRGIGGGRTDILHQHGRYSLITEVKRELKDASFQALLANYGEQTAAYQNTNLKLGTMMVLDLSTGERIAPAMETLVHPYVGDVLGDGITRGILIINVPGNLISPSAASAKAKKLRKPSQPSTLVPDEK</sequence>
<accession>A0A839UDG3</accession>
<keyword evidence="3" id="KW-1185">Reference proteome</keyword>
<evidence type="ECO:0000256" key="1">
    <source>
        <dbReference type="SAM" id="MobiDB-lite"/>
    </source>
</evidence>
<reference evidence="2 3" key="1">
    <citation type="submission" date="2020-08" db="EMBL/GenBank/DDBJ databases">
        <title>Genomic Encyclopedia of Type Strains, Phase III (KMG-III): the genomes of soil and plant-associated and newly described type strains.</title>
        <authorList>
            <person name="Whitman W."/>
        </authorList>
    </citation>
    <scope>NUCLEOTIDE SEQUENCE [LARGE SCALE GENOMIC DNA]</scope>
    <source>
        <strain evidence="2 3">CECT 7015</strain>
    </source>
</reference>
<dbReference type="Proteomes" id="UP000554520">
    <property type="component" value="Unassembled WGS sequence"/>
</dbReference>
<dbReference type="EMBL" id="JACHXN010000010">
    <property type="protein sequence ID" value="MBB3146912.1"/>
    <property type="molecule type" value="Genomic_DNA"/>
</dbReference>
<organism evidence="2 3">
    <name type="scientific">Phyllobacterium trifolii</name>
    <dbReference type="NCBI Taxonomy" id="300193"/>
    <lineage>
        <taxon>Bacteria</taxon>
        <taxon>Pseudomonadati</taxon>
        <taxon>Pseudomonadota</taxon>
        <taxon>Alphaproteobacteria</taxon>
        <taxon>Hyphomicrobiales</taxon>
        <taxon>Phyllobacteriaceae</taxon>
        <taxon>Phyllobacterium</taxon>
    </lineage>
</organism>
<evidence type="ECO:0000313" key="2">
    <source>
        <dbReference type="EMBL" id="MBB3146912.1"/>
    </source>
</evidence>
<dbReference type="RefSeq" id="WP_183662874.1">
    <property type="nucleotide sequence ID" value="NZ_JACHXN010000010.1"/>
</dbReference>
<gene>
    <name evidence="2" type="ORF">FHS21_003328</name>
</gene>
<feature type="region of interest" description="Disordered" evidence="1">
    <location>
        <begin position="638"/>
        <end position="658"/>
    </location>
</feature>
<protein>
    <submittedName>
        <fullName evidence="2">Uncharacterized protein</fullName>
    </submittedName>
</protein>
<name>A0A839UDG3_9HYPH</name>